<dbReference type="InterPro" id="IPR027417">
    <property type="entry name" value="P-loop_NTPase"/>
</dbReference>
<keyword evidence="5" id="KW-0378">Hydrolase</keyword>
<dbReference type="Gene3D" id="3.40.50.300">
    <property type="entry name" value="P-loop containing nucleotide triphosphate hydrolases"/>
    <property type="match status" value="3"/>
</dbReference>
<keyword evidence="1" id="KW-0347">Helicase</keyword>
<name>A0A9P4K9C8_9PLEO</name>
<gene>
    <name evidence="5" type="ORF">CC78DRAFT_553671</name>
</gene>
<dbReference type="OrthoDB" id="409395at2759"/>
<dbReference type="Proteomes" id="UP000800093">
    <property type="component" value="Unassembled WGS sequence"/>
</dbReference>
<dbReference type="InterPro" id="IPR047187">
    <property type="entry name" value="SF1_C_Upf1"/>
</dbReference>
<dbReference type="PANTHER" id="PTHR10887">
    <property type="entry name" value="DNA2/NAM7 HELICASE FAMILY"/>
    <property type="match status" value="1"/>
</dbReference>
<dbReference type="GO" id="GO:0016787">
    <property type="term" value="F:hydrolase activity"/>
    <property type="evidence" value="ECO:0007669"/>
    <property type="project" value="UniProtKB-KW"/>
</dbReference>
<dbReference type="Pfam" id="PF13087">
    <property type="entry name" value="AAA_12"/>
    <property type="match status" value="1"/>
</dbReference>
<protein>
    <submittedName>
        <fullName evidence="5">P-loop containing nucleoside triphosphate hydrolase protein</fullName>
    </submittedName>
</protein>
<keyword evidence="6" id="KW-1185">Reference proteome</keyword>
<dbReference type="PANTHER" id="PTHR10887:SF341">
    <property type="entry name" value="NFX1-TYPE ZINC FINGER-CONTAINING PROTEIN 1"/>
    <property type="match status" value="1"/>
</dbReference>
<reference evidence="6" key="1">
    <citation type="journal article" date="2020" name="Stud. Mycol.">
        <title>101 Dothideomycetes genomes: A test case for predicting lifestyles and emergence of pathogens.</title>
        <authorList>
            <person name="Haridas S."/>
            <person name="Albert R."/>
            <person name="Binder M."/>
            <person name="Bloem J."/>
            <person name="LaButti K."/>
            <person name="Salamov A."/>
            <person name="Andreopoulos B."/>
            <person name="Baker S."/>
            <person name="Barry K."/>
            <person name="Bills G."/>
            <person name="Bluhm B."/>
            <person name="Cannon C."/>
            <person name="Castanera R."/>
            <person name="Culley D."/>
            <person name="Daum C."/>
            <person name="Ezra D."/>
            <person name="Gonzalez J."/>
            <person name="Henrissat B."/>
            <person name="Kuo A."/>
            <person name="Liang C."/>
            <person name="Lipzen A."/>
            <person name="Lutzoni F."/>
            <person name="Magnuson J."/>
            <person name="Mondo S."/>
            <person name="Nolan M."/>
            <person name="Ohm R."/>
            <person name="Pangilinan J."/>
            <person name="Park H.-J."/>
            <person name="Ramirez L."/>
            <person name="Alfaro M."/>
            <person name="Sun H."/>
            <person name="Tritt A."/>
            <person name="Yoshinaga Y."/>
            <person name="Zwiers L.-H."/>
            <person name="Turgeon B."/>
            <person name="Goodwin S."/>
            <person name="Spatafora J."/>
            <person name="Crous P."/>
            <person name="Grigoriev I."/>
        </authorList>
    </citation>
    <scope>NUCLEOTIDE SEQUENCE [LARGE SCALE GENOMIC DNA]</scope>
    <source>
        <strain evidence="6">CBS 304.66</strain>
    </source>
</reference>
<organism evidence="5 6">
    <name type="scientific">Lojkania enalia</name>
    <dbReference type="NCBI Taxonomy" id="147567"/>
    <lineage>
        <taxon>Eukaryota</taxon>
        <taxon>Fungi</taxon>
        <taxon>Dikarya</taxon>
        <taxon>Ascomycota</taxon>
        <taxon>Pezizomycotina</taxon>
        <taxon>Dothideomycetes</taxon>
        <taxon>Pleosporomycetidae</taxon>
        <taxon>Pleosporales</taxon>
        <taxon>Pleosporales incertae sedis</taxon>
        <taxon>Lojkania</taxon>
    </lineage>
</organism>
<feature type="domain" description="DNA2/NAM7 helicase helicase" evidence="2">
    <location>
        <begin position="421"/>
        <end position="801"/>
    </location>
</feature>
<comment type="caution">
    <text evidence="5">The sequence shown here is derived from an EMBL/GenBank/DDBJ whole genome shotgun (WGS) entry which is preliminary data.</text>
</comment>
<dbReference type="GO" id="GO:0031048">
    <property type="term" value="P:regulatory ncRNA-mediated heterochromatin formation"/>
    <property type="evidence" value="ECO:0007669"/>
    <property type="project" value="TreeGrafter"/>
</dbReference>
<dbReference type="SUPFAM" id="SSF52540">
    <property type="entry name" value="P-loop containing nucleoside triphosphate hydrolases"/>
    <property type="match status" value="1"/>
</dbReference>
<evidence type="ECO:0000256" key="1">
    <source>
        <dbReference type="ARBA" id="ARBA00022806"/>
    </source>
</evidence>
<feature type="domain" description="DNA2/NAM7 helicase-like C-terminal" evidence="3">
    <location>
        <begin position="815"/>
        <end position="1004"/>
    </location>
</feature>
<dbReference type="InterPro" id="IPR041677">
    <property type="entry name" value="DNA2/NAM7_AAA_11"/>
</dbReference>
<dbReference type="InterPro" id="IPR057373">
    <property type="entry name" value="ZNFX1"/>
</dbReference>
<proteinExistence type="predicted"/>
<sequence>MQVFQLSKQTSFFIVGPRRPSDKCFAYGQTWPPPSVDIVGKQLWNAVRLISGDAAPRFPRPGRIVYAPLTLPTSAVLIQCPPPPHILDYTKWAQRNTGREVALRGPLQVRPQRSGVAILTCLCRPVMGTLLKNNNDIRGYYDAKQPESLSDWLNKPEIPAPTEIMENVHSNATEEALIDVIQKLRYNKPKGPYDNTKDYLETQYDLLREDTIRPLREAVEHVRADPWLDETDFPNGSNISIYEPVYIVSKVFSPRGLATRVAFSLGRVKKFIRWHQSKRLLTGSLVALSPMDDRFQHKCVLAVVGARPITGGLDQNPPEIDLFFARPEDEEIDPSRRWIMVESRSSFFEASRHTMLALQHMVREPFPLSEHLVTVQREVGPPLYVQKQPYTDLSSVVAMEDGEAFQNINILSDWPSDASYELDESQSKALRRILTKRLAIVQGPPGTGKTYVSVAAIRILLTNMHQDDPPIIVTCQTNHALDQLLRYLAEFEPSFIRLGGRSKDQDKIKQRTLFEVRSNLRYEKSHGDLKSQASAQIRDLTRNMQMLLAPLEANKPPLDHKLLLRFGLITAEQAVSLEMEDEYAMGISPDEPGVQIEQWLGRCLEPCPRPLQPDEFGLDFEEEDFELEQLQELEAEVVARDDDDFENLYGKVTLLGDNKTGRTSSSSLNTDEEIKVLLEKTQDLTTIPVSERGEIYNYFQRQVKQLILVEFRRQAKKYKAAVLNRRIGQWEQDARILRSQRIIGMTTTGLSKYRALITSLRPKIVMVEEAAETLEAPVTVACLPSLEHLILVGDHQQLRPHCQIRDFEDEPFNFNLSLFERMVNNDIELDYLRSQRRMIPEIRRLLFPIYGNALKDHPNVKDADNRPAVEGMGGCNSYFFTHEWPESKDANMSVLNEKEADMIVGFFDYLVLNSVDPKKITVLTFYNGQRKVITKKLRQHRNLRGCASFNVLTVDSYQGEENDIVLLSLARSNKQYQIGFLSVNNRICVALSRAKRGFYLFGNAEMLACESGTWGEVVETMCGKRKDNPKIGPKQRIGYYLPLECTNHSYKSWIQNPSDWELINGGCNEPCRCRLPCGHICMLRCHPFDKAVINCTQKCNKRVGLCGHPCTALCCDPCSYISKPANTIHSYNIGIQPNGSNVKQWKAYANGGAQVDDEEMARKAREKNAKISQTEAKLIDVSIELVKEKKSSNTNLLLDLEDDDTFHTGRIRSKTTLTYEAATNKEGNKENVTLLNLLD</sequence>
<evidence type="ECO:0000259" key="2">
    <source>
        <dbReference type="Pfam" id="PF13086"/>
    </source>
</evidence>
<dbReference type="Pfam" id="PF25396">
    <property type="entry name" value="ZNFX1"/>
    <property type="match status" value="1"/>
</dbReference>
<dbReference type="Pfam" id="PF13086">
    <property type="entry name" value="AAA_11"/>
    <property type="match status" value="1"/>
</dbReference>
<evidence type="ECO:0000259" key="4">
    <source>
        <dbReference type="Pfam" id="PF25396"/>
    </source>
</evidence>
<dbReference type="InterPro" id="IPR045055">
    <property type="entry name" value="DNA2/NAM7-like"/>
</dbReference>
<keyword evidence="1" id="KW-0067">ATP-binding</keyword>
<dbReference type="EMBL" id="ML986618">
    <property type="protein sequence ID" value="KAF2264215.1"/>
    <property type="molecule type" value="Genomic_DNA"/>
</dbReference>
<feature type="domain" description="ZNFX1" evidence="4">
    <location>
        <begin position="237"/>
        <end position="344"/>
    </location>
</feature>
<keyword evidence="1" id="KW-0547">Nucleotide-binding</keyword>
<dbReference type="AlphaFoldDB" id="A0A9P4K9C8"/>
<dbReference type="InterPro" id="IPR041679">
    <property type="entry name" value="DNA2/NAM7-like_C"/>
</dbReference>
<dbReference type="FunFam" id="3.40.50.300:FF:001366">
    <property type="entry name" value="ATP binding protein, putative"/>
    <property type="match status" value="1"/>
</dbReference>
<evidence type="ECO:0000313" key="6">
    <source>
        <dbReference type="Proteomes" id="UP000800093"/>
    </source>
</evidence>
<evidence type="ECO:0000259" key="3">
    <source>
        <dbReference type="Pfam" id="PF13087"/>
    </source>
</evidence>
<accession>A0A9P4K9C8</accession>
<dbReference type="CDD" id="cd18808">
    <property type="entry name" value="SF1_C_Upf1"/>
    <property type="match status" value="1"/>
</dbReference>
<dbReference type="GO" id="GO:0004386">
    <property type="term" value="F:helicase activity"/>
    <property type="evidence" value="ECO:0007669"/>
    <property type="project" value="InterPro"/>
</dbReference>
<evidence type="ECO:0000313" key="5">
    <source>
        <dbReference type="EMBL" id="KAF2264215.1"/>
    </source>
</evidence>
<dbReference type="GO" id="GO:0031380">
    <property type="term" value="C:nuclear RNA-directed RNA polymerase complex"/>
    <property type="evidence" value="ECO:0007669"/>
    <property type="project" value="TreeGrafter"/>
</dbReference>